<protein>
    <submittedName>
        <fullName evidence="2">Uncharacterized protein</fullName>
    </submittedName>
</protein>
<proteinExistence type="predicted"/>
<evidence type="ECO:0000256" key="1">
    <source>
        <dbReference type="SAM" id="MobiDB-lite"/>
    </source>
</evidence>
<dbReference type="Proteomes" id="UP000078240">
    <property type="component" value="Unassembled WGS sequence"/>
</dbReference>
<dbReference type="AlphaFoldDB" id="A0A179GNT7"/>
<sequence length="72" mass="8190">MTVQLFEPFLFYCVNETAGADEQWDRARTSTSHDAVRTATVVSRPGQPERQDQSRSKGQLLLRAVRRLGPKE</sequence>
<dbReference type="EMBL" id="LSBH01000005">
    <property type="protein sequence ID" value="OAQ79040.1"/>
    <property type="molecule type" value="Genomic_DNA"/>
</dbReference>
<name>A0A179GNT7_PURLI</name>
<gene>
    <name evidence="2" type="ORF">VFPBJ_07161</name>
    <name evidence="3" type="ORF">VFPFJ_02367</name>
</gene>
<dbReference type="Proteomes" id="UP000078340">
    <property type="component" value="Unassembled WGS sequence"/>
</dbReference>
<evidence type="ECO:0000313" key="4">
    <source>
        <dbReference type="Proteomes" id="UP000078240"/>
    </source>
</evidence>
<comment type="caution">
    <text evidence="2">The sequence shown here is derived from an EMBL/GenBank/DDBJ whole genome shotgun (WGS) entry which is preliminary data.</text>
</comment>
<accession>A0A179GNT7</accession>
<evidence type="ECO:0000313" key="2">
    <source>
        <dbReference type="EMBL" id="OAQ79040.1"/>
    </source>
</evidence>
<evidence type="ECO:0000313" key="3">
    <source>
        <dbReference type="EMBL" id="OAQ93206.1"/>
    </source>
</evidence>
<feature type="region of interest" description="Disordered" evidence="1">
    <location>
        <begin position="29"/>
        <end position="72"/>
    </location>
</feature>
<organism evidence="2 4">
    <name type="scientific">Purpureocillium lilacinum</name>
    <name type="common">Paecilomyces lilacinus</name>
    <dbReference type="NCBI Taxonomy" id="33203"/>
    <lineage>
        <taxon>Eukaryota</taxon>
        <taxon>Fungi</taxon>
        <taxon>Dikarya</taxon>
        <taxon>Ascomycota</taxon>
        <taxon>Pezizomycotina</taxon>
        <taxon>Sordariomycetes</taxon>
        <taxon>Hypocreomycetidae</taxon>
        <taxon>Hypocreales</taxon>
        <taxon>Ophiocordycipitaceae</taxon>
        <taxon>Purpureocillium</taxon>
    </lineage>
</organism>
<reference evidence="2 4" key="1">
    <citation type="submission" date="2016-01" db="EMBL/GenBank/DDBJ databases">
        <title>Biosynthesis of antibiotic leucinostatins and their inhibition on Phytophthora in bio-control Purpureocillium lilacinum.</title>
        <authorList>
            <person name="Wang G."/>
            <person name="Liu Z."/>
            <person name="Lin R."/>
            <person name="Li E."/>
            <person name="Mao Z."/>
            <person name="Ling J."/>
            <person name="Yin W."/>
            <person name="Xie B."/>
        </authorList>
    </citation>
    <scope>NUCLEOTIDE SEQUENCE [LARGE SCALE GENOMIC DNA]</scope>
    <source>
        <strain evidence="2">PLBJ-1</strain>
        <strain evidence="3">PLFJ-1</strain>
    </source>
</reference>
<dbReference type="EMBL" id="LSBI01000002">
    <property type="protein sequence ID" value="OAQ93206.1"/>
    <property type="molecule type" value="Genomic_DNA"/>
</dbReference>